<evidence type="ECO:0000259" key="1">
    <source>
        <dbReference type="Pfam" id="PF00339"/>
    </source>
</evidence>
<evidence type="ECO:0000259" key="2">
    <source>
        <dbReference type="Pfam" id="PF02752"/>
    </source>
</evidence>
<keyword evidence="4" id="KW-1185">Reference proteome</keyword>
<dbReference type="OrthoDB" id="263784at2"/>
<accession>A0A517ZAQ9</accession>
<name>A0A517ZAQ9_9PLAN</name>
<proteinExistence type="predicted"/>
<dbReference type="GO" id="GO:0005737">
    <property type="term" value="C:cytoplasm"/>
    <property type="evidence" value="ECO:0007669"/>
    <property type="project" value="TreeGrafter"/>
</dbReference>
<dbReference type="PANTHER" id="PTHR11188:SF17">
    <property type="entry name" value="FI21816P1"/>
    <property type="match status" value="1"/>
</dbReference>
<dbReference type="KEGG" id="mri:Mal4_39390"/>
<feature type="domain" description="Arrestin-like N-terminal" evidence="1">
    <location>
        <begin position="5"/>
        <end position="158"/>
    </location>
</feature>
<sequence>MSEIRIQTASEALVPGETTRVPIVVSLNEPLKVRGLHAKFHGAEETSATYTSYNAATKTTQTHTAVEHVDIVKADYLLSGRERQGFFGNVADAFATLFGGGEHDILEPGEYPFEVDLQVPADARPSFAGGKCRVFYELSVVVDIPLARDLKALQSFQVGGTSAEASRPAPAPVRTRFPEDHQRGLLDSWFGPEIHGEAALQRNTFVAGDTIEGILLLETPDPLEHRGISVRLISVESTTAHGHTDEHVHQGEPMQIAGEGTIAERFSQQFRLPVTLPGPVTTRGERFSIDCFVQVEIDVPWAKDPKLRIPITLYEH</sequence>
<organism evidence="3 4">
    <name type="scientific">Maioricimonas rarisocia</name>
    <dbReference type="NCBI Taxonomy" id="2528026"/>
    <lineage>
        <taxon>Bacteria</taxon>
        <taxon>Pseudomonadati</taxon>
        <taxon>Planctomycetota</taxon>
        <taxon>Planctomycetia</taxon>
        <taxon>Planctomycetales</taxon>
        <taxon>Planctomycetaceae</taxon>
        <taxon>Maioricimonas</taxon>
    </lineage>
</organism>
<dbReference type="Proteomes" id="UP000320496">
    <property type="component" value="Chromosome"/>
</dbReference>
<protein>
    <submittedName>
        <fullName evidence="3">Uncharacterized protein</fullName>
    </submittedName>
</protein>
<dbReference type="GO" id="GO:0015031">
    <property type="term" value="P:protein transport"/>
    <property type="evidence" value="ECO:0007669"/>
    <property type="project" value="TreeGrafter"/>
</dbReference>
<dbReference type="InterPro" id="IPR011021">
    <property type="entry name" value="Arrestin-like_N"/>
</dbReference>
<dbReference type="RefSeq" id="WP_145370762.1">
    <property type="nucleotide sequence ID" value="NZ_CP036275.1"/>
</dbReference>
<dbReference type="PANTHER" id="PTHR11188">
    <property type="entry name" value="ARRESTIN DOMAIN CONTAINING PROTEIN"/>
    <property type="match status" value="1"/>
</dbReference>
<dbReference type="Pfam" id="PF00339">
    <property type="entry name" value="Arrestin_N"/>
    <property type="match status" value="1"/>
</dbReference>
<dbReference type="InterPro" id="IPR011022">
    <property type="entry name" value="Arrestin_C-like"/>
</dbReference>
<gene>
    <name evidence="3" type="ORF">Mal4_39390</name>
</gene>
<evidence type="ECO:0000313" key="3">
    <source>
        <dbReference type="EMBL" id="QDU39593.1"/>
    </source>
</evidence>
<dbReference type="EMBL" id="CP036275">
    <property type="protein sequence ID" value="QDU39593.1"/>
    <property type="molecule type" value="Genomic_DNA"/>
</dbReference>
<feature type="domain" description="Arrestin C-terminal-like" evidence="2">
    <location>
        <begin position="195"/>
        <end position="315"/>
    </location>
</feature>
<dbReference type="InterPro" id="IPR014752">
    <property type="entry name" value="Arrestin-like_C"/>
</dbReference>
<dbReference type="AlphaFoldDB" id="A0A517ZAQ9"/>
<dbReference type="Pfam" id="PF02752">
    <property type="entry name" value="Arrestin_C"/>
    <property type="match status" value="1"/>
</dbReference>
<dbReference type="SUPFAM" id="SSF81296">
    <property type="entry name" value="E set domains"/>
    <property type="match status" value="2"/>
</dbReference>
<dbReference type="Gene3D" id="2.60.40.640">
    <property type="match status" value="2"/>
</dbReference>
<evidence type="ECO:0000313" key="4">
    <source>
        <dbReference type="Proteomes" id="UP000320496"/>
    </source>
</evidence>
<dbReference type="InterPro" id="IPR050357">
    <property type="entry name" value="Arrestin_domain-protein"/>
</dbReference>
<dbReference type="InterPro" id="IPR014756">
    <property type="entry name" value="Ig_E-set"/>
</dbReference>
<reference evidence="3 4" key="1">
    <citation type="submission" date="2019-02" db="EMBL/GenBank/DDBJ databases">
        <title>Deep-cultivation of Planctomycetes and their phenomic and genomic characterization uncovers novel biology.</title>
        <authorList>
            <person name="Wiegand S."/>
            <person name="Jogler M."/>
            <person name="Boedeker C."/>
            <person name="Pinto D."/>
            <person name="Vollmers J."/>
            <person name="Rivas-Marin E."/>
            <person name="Kohn T."/>
            <person name="Peeters S.H."/>
            <person name="Heuer A."/>
            <person name="Rast P."/>
            <person name="Oberbeckmann S."/>
            <person name="Bunk B."/>
            <person name="Jeske O."/>
            <person name="Meyerdierks A."/>
            <person name="Storesund J.E."/>
            <person name="Kallscheuer N."/>
            <person name="Luecker S."/>
            <person name="Lage O.M."/>
            <person name="Pohl T."/>
            <person name="Merkel B.J."/>
            <person name="Hornburger P."/>
            <person name="Mueller R.-W."/>
            <person name="Bruemmer F."/>
            <person name="Labrenz M."/>
            <person name="Spormann A.M."/>
            <person name="Op den Camp H."/>
            <person name="Overmann J."/>
            <person name="Amann R."/>
            <person name="Jetten M.S.M."/>
            <person name="Mascher T."/>
            <person name="Medema M.H."/>
            <person name="Devos D.P."/>
            <person name="Kaster A.-K."/>
            <person name="Ovreas L."/>
            <person name="Rohde M."/>
            <person name="Galperin M.Y."/>
            <person name="Jogler C."/>
        </authorList>
    </citation>
    <scope>NUCLEOTIDE SEQUENCE [LARGE SCALE GENOMIC DNA]</scope>
    <source>
        <strain evidence="3 4">Mal4</strain>
    </source>
</reference>